<evidence type="ECO:0000256" key="2">
    <source>
        <dbReference type="SAM" id="Coils"/>
    </source>
</evidence>
<evidence type="ECO:0000313" key="4">
    <source>
        <dbReference type="EMBL" id="KAF0824663.1"/>
    </source>
</evidence>
<accession>A0A800NBA8</accession>
<dbReference type="GO" id="GO:0004106">
    <property type="term" value="F:chorismate mutase activity"/>
    <property type="evidence" value="ECO:0007669"/>
    <property type="project" value="InterPro"/>
</dbReference>
<dbReference type="GO" id="GO:0046417">
    <property type="term" value="P:chorismate metabolic process"/>
    <property type="evidence" value="ECO:0007669"/>
    <property type="project" value="InterPro"/>
</dbReference>
<feature type="domain" description="Chorismate mutase" evidence="3">
    <location>
        <begin position="10"/>
        <end position="101"/>
    </location>
</feature>
<dbReference type="EMBL" id="VDEM01000012">
    <property type="protein sequence ID" value="KAF0824663.1"/>
    <property type="molecule type" value="Genomic_DNA"/>
</dbReference>
<feature type="coiled-coil region" evidence="2">
    <location>
        <begin position="9"/>
        <end position="36"/>
    </location>
</feature>
<evidence type="ECO:0000313" key="5">
    <source>
        <dbReference type="Proteomes" id="UP000465778"/>
    </source>
</evidence>
<reference evidence="4 5" key="1">
    <citation type="journal article" date="2020" name="G3 (Bethesda)">
        <title>Whole Genome Sequencing and Comparative Genomics of Two Nematicidal Bacillus Strains Reveals a Wide Range of Possible Virulence Factors.</title>
        <authorList>
            <person name="Susic N."/>
            <person name="Janezic S."/>
            <person name="Rupnik M."/>
            <person name="Geric Stare B."/>
        </authorList>
    </citation>
    <scope>NUCLEOTIDE SEQUENCE [LARGE SCALE GENOMIC DNA]</scope>
    <source>
        <strain evidence="4 5">I-1582</strain>
    </source>
</reference>
<dbReference type="SMART" id="SM00830">
    <property type="entry name" value="CM_2"/>
    <property type="match status" value="1"/>
</dbReference>
<dbReference type="AlphaFoldDB" id="A0A800NBA8"/>
<gene>
    <name evidence="4" type="ORF">KIS1582_1584</name>
</gene>
<dbReference type="Gene3D" id="1.20.59.10">
    <property type="entry name" value="Chorismate mutase"/>
    <property type="match status" value="1"/>
</dbReference>
<dbReference type="InterPro" id="IPR051331">
    <property type="entry name" value="Chorismate_mutase-related"/>
</dbReference>
<dbReference type="InterPro" id="IPR002701">
    <property type="entry name" value="CM_II_prokaryot"/>
</dbReference>
<dbReference type="PANTHER" id="PTHR38041:SF1">
    <property type="entry name" value="CHORISMATE MUTASE"/>
    <property type="match status" value="1"/>
</dbReference>
<dbReference type="InterPro" id="IPR036979">
    <property type="entry name" value="CM_dom_sf"/>
</dbReference>
<evidence type="ECO:0000259" key="3">
    <source>
        <dbReference type="PROSITE" id="PS51168"/>
    </source>
</evidence>
<protein>
    <recommendedName>
        <fullName evidence="3">Chorismate mutase domain-containing protein</fullName>
    </recommendedName>
</protein>
<keyword evidence="2" id="KW-0175">Coiled coil</keyword>
<dbReference type="PANTHER" id="PTHR38041">
    <property type="entry name" value="CHORISMATE MUTASE"/>
    <property type="match status" value="1"/>
</dbReference>
<sequence>MDIQNHGFINKGTSQLDDLRNNLDHIDRQLIELLGKRFEITETIGQYKACNDLPPQDKKREYEQFEKISQTAETCGLNSSTALTIYRCIMDIVICRHEEIKRLHLKTRQL</sequence>
<dbReference type="RefSeq" id="WP_159344766.1">
    <property type="nucleotide sequence ID" value="NZ_JBALOT010000002.1"/>
</dbReference>
<dbReference type="OrthoDB" id="517480at2"/>
<dbReference type="GO" id="GO:0009697">
    <property type="term" value="P:salicylic acid biosynthetic process"/>
    <property type="evidence" value="ECO:0007669"/>
    <property type="project" value="TreeGrafter"/>
</dbReference>
<comment type="caution">
    <text evidence="4">The sequence shown here is derived from an EMBL/GenBank/DDBJ whole genome shotgun (WGS) entry which is preliminary data.</text>
</comment>
<dbReference type="Pfam" id="PF01817">
    <property type="entry name" value="CM_2"/>
    <property type="match status" value="1"/>
</dbReference>
<name>A0A800NBA8_CYTFI</name>
<evidence type="ECO:0000256" key="1">
    <source>
        <dbReference type="ARBA" id="ARBA00023235"/>
    </source>
</evidence>
<keyword evidence="1" id="KW-0413">Isomerase</keyword>
<dbReference type="InterPro" id="IPR036263">
    <property type="entry name" value="Chorismate_II_sf"/>
</dbReference>
<organism evidence="4 5">
    <name type="scientific">Cytobacillus firmus</name>
    <name type="common">Bacillus firmus</name>
    <dbReference type="NCBI Taxonomy" id="1399"/>
    <lineage>
        <taxon>Bacteria</taxon>
        <taxon>Bacillati</taxon>
        <taxon>Bacillota</taxon>
        <taxon>Bacilli</taxon>
        <taxon>Bacillales</taxon>
        <taxon>Bacillaceae</taxon>
        <taxon>Cytobacillus</taxon>
    </lineage>
</organism>
<dbReference type="Proteomes" id="UP000465778">
    <property type="component" value="Unassembled WGS sequence"/>
</dbReference>
<dbReference type="SUPFAM" id="SSF48600">
    <property type="entry name" value="Chorismate mutase II"/>
    <property type="match status" value="1"/>
</dbReference>
<proteinExistence type="predicted"/>
<dbReference type="PROSITE" id="PS51168">
    <property type="entry name" value="CHORISMATE_MUT_2"/>
    <property type="match status" value="1"/>
</dbReference>